<feature type="compositionally biased region" description="Gly residues" evidence="1">
    <location>
        <begin position="356"/>
        <end position="365"/>
    </location>
</feature>
<name>A0A2P8DER3_9ACTN</name>
<reference evidence="2 3" key="1">
    <citation type="submission" date="2018-03" db="EMBL/GenBank/DDBJ databases">
        <title>Genomic Encyclopedia of Archaeal and Bacterial Type Strains, Phase II (KMG-II): from individual species to whole genera.</title>
        <authorList>
            <person name="Goeker M."/>
        </authorList>
    </citation>
    <scope>NUCLEOTIDE SEQUENCE [LARGE SCALE GENOMIC DNA]</scope>
    <source>
        <strain evidence="2 3">DSM 45312</strain>
    </source>
</reference>
<feature type="region of interest" description="Disordered" evidence="1">
    <location>
        <begin position="351"/>
        <end position="384"/>
    </location>
</feature>
<gene>
    <name evidence="2" type="ORF">CLV63_114135</name>
</gene>
<dbReference type="EMBL" id="PYGA01000014">
    <property type="protein sequence ID" value="PSK95702.1"/>
    <property type="molecule type" value="Genomic_DNA"/>
</dbReference>
<accession>A0A2P8DER3</accession>
<organism evidence="2 3">
    <name type="scientific">Murinocardiopsis flavida</name>
    <dbReference type="NCBI Taxonomy" id="645275"/>
    <lineage>
        <taxon>Bacteria</taxon>
        <taxon>Bacillati</taxon>
        <taxon>Actinomycetota</taxon>
        <taxon>Actinomycetes</taxon>
        <taxon>Streptosporangiales</taxon>
        <taxon>Nocardiopsidaceae</taxon>
        <taxon>Murinocardiopsis</taxon>
    </lineage>
</organism>
<proteinExistence type="predicted"/>
<sequence length="522" mass="55942">MFHDGTPRIPPLNNYGKGGPGYRRKPRGSESGAGVIEYASAIVLAAALLACVTVIAVPQTSDAVDGALCRLLQLAGVKDCGKKEPPDFRPDYCVRNAESKHLGGTVEIAVVILGQDYKLSKETLSDGSIVATFSPKSELGLITGLGGGVQAGKKSAGQIQAKVEAIAKGTYTPGKSYLFKNEQEYQQFEDQLNRTLLDDTAKDLSPGYRAARWLGEKTGVYEPPKMKDPEITNYELGVSEQIDGSIGAWLGKSTSQGRHAKDRGVEHDKWKMNLGADGSVKVNPKADLAFWNNEKGNKRTATTFSWSGTGSLGGALGPKSVGGEVGWQGSTRVMRNEDGSIDYIRYTTNASKTGADGTGGEIGKGGTKDNPSNRGRGGARDVNGESVTQSVQIDFDTPEEKEAGEALLRNRGLLPPTSTIPSLVNPLMDDKDGGWINEKPAEDAPPWEHVMHEKGKVWQYKEDTHADEYGVGAKAKLGLSLGADVSWGADERYTRNAQILGPPNEDGTRSFIDYPDCVYKGD</sequence>
<comment type="caution">
    <text evidence="2">The sequence shown here is derived from an EMBL/GenBank/DDBJ whole genome shotgun (WGS) entry which is preliminary data.</text>
</comment>
<dbReference type="OrthoDB" id="3455227at2"/>
<dbReference type="Proteomes" id="UP000240542">
    <property type="component" value="Unassembled WGS sequence"/>
</dbReference>
<evidence type="ECO:0000313" key="2">
    <source>
        <dbReference type="EMBL" id="PSK95702.1"/>
    </source>
</evidence>
<keyword evidence="3" id="KW-1185">Reference proteome</keyword>
<protein>
    <submittedName>
        <fullName evidence="2">Uncharacterized protein</fullName>
    </submittedName>
</protein>
<evidence type="ECO:0000313" key="3">
    <source>
        <dbReference type="Proteomes" id="UP000240542"/>
    </source>
</evidence>
<dbReference type="RefSeq" id="WP_146165610.1">
    <property type="nucleotide sequence ID" value="NZ_PYGA01000014.1"/>
</dbReference>
<dbReference type="AlphaFoldDB" id="A0A2P8DER3"/>
<feature type="region of interest" description="Disordered" evidence="1">
    <location>
        <begin position="1"/>
        <end position="26"/>
    </location>
</feature>
<evidence type="ECO:0000256" key="1">
    <source>
        <dbReference type="SAM" id="MobiDB-lite"/>
    </source>
</evidence>